<dbReference type="PANTHER" id="PTHR11241">
    <property type="entry name" value="DEOXYURIDINE 5'-TRIPHOSPHATE NUCLEOTIDOHYDROLASE"/>
    <property type="match status" value="1"/>
</dbReference>
<comment type="pathway">
    <text evidence="5">Pyrimidine metabolism; dUMP biosynthesis; dUMP from dCTP (dUTP route): step 2/2.</text>
</comment>
<dbReference type="CDD" id="cd07557">
    <property type="entry name" value="trimeric_dUTPase"/>
    <property type="match status" value="1"/>
</dbReference>
<keyword evidence="8" id="KW-1185">Reference proteome</keyword>
<dbReference type="UniPathway" id="UPA00610">
    <property type="reaction ID" value="UER00666"/>
</dbReference>
<feature type="binding site" evidence="5">
    <location>
        <begin position="83"/>
        <end position="85"/>
    </location>
    <ligand>
        <name>substrate</name>
    </ligand>
</feature>
<dbReference type="GO" id="GO:0006226">
    <property type="term" value="P:dUMP biosynthetic process"/>
    <property type="evidence" value="ECO:0007669"/>
    <property type="project" value="UniProtKB-UniRule"/>
</dbReference>
<sequence length="149" mass="16255">MEKCKVKIYNASKYPLPEYQSSGAAGVDLYADIDEPIEILNQNIYTIPTGIYLELPAGYEAQIRARSGLAMKHGIALVNGIGTIDSDYRGEIKVILTNLKAFSHTIHPGDRIAQMVIKSYVTADFVEVDSVEALTDTERSDGGFGHSGM</sequence>
<dbReference type="NCBIfam" id="NF001862">
    <property type="entry name" value="PRK00601.1"/>
    <property type="match status" value="1"/>
</dbReference>
<feature type="binding site" evidence="5">
    <location>
        <position position="79"/>
    </location>
    <ligand>
        <name>substrate</name>
    </ligand>
</feature>
<feature type="domain" description="dUTPase-like" evidence="6">
    <location>
        <begin position="14"/>
        <end position="148"/>
    </location>
</feature>
<dbReference type="AlphaFoldDB" id="A0A4P9C4V6"/>
<dbReference type="GO" id="GO:0000287">
    <property type="term" value="F:magnesium ion binding"/>
    <property type="evidence" value="ECO:0007669"/>
    <property type="project" value="UniProtKB-UniRule"/>
</dbReference>
<dbReference type="InterPro" id="IPR029054">
    <property type="entry name" value="dUTPase-like"/>
</dbReference>
<evidence type="ECO:0000313" key="8">
    <source>
        <dbReference type="Proteomes" id="UP000218387"/>
    </source>
</evidence>
<organism evidence="7 8">
    <name type="scientific">Eubacterium maltosivorans</name>
    <dbReference type="NCBI Taxonomy" id="2041044"/>
    <lineage>
        <taxon>Bacteria</taxon>
        <taxon>Bacillati</taxon>
        <taxon>Bacillota</taxon>
        <taxon>Clostridia</taxon>
        <taxon>Eubacteriales</taxon>
        <taxon>Eubacteriaceae</taxon>
        <taxon>Eubacterium</taxon>
    </lineage>
</organism>
<comment type="caution">
    <text evidence="5">Lacks conserved residue(s) required for the propagation of feature annotation.</text>
</comment>
<comment type="catalytic activity">
    <reaction evidence="4 5">
        <text>dUTP + H2O = dUMP + diphosphate + H(+)</text>
        <dbReference type="Rhea" id="RHEA:10248"/>
        <dbReference type="ChEBI" id="CHEBI:15377"/>
        <dbReference type="ChEBI" id="CHEBI:15378"/>
        <dbReference type="ChEBI" id="CHEBI:33019"/>
        <dbReference type="ChEBI" id="CHEBI:61555"/>
        <dbReference type="ChEBI" id="CHEBI:246422"/>
        <dbReference type="EC" id="3.6.1.23"/>
    </reaction>
</comment>
<dbReference type="HAMAP" id="MF_00116">
    <property type="entry name" value="dUTPase_bact"/>
    <property type="match status" value="1"/>
</dbReference>
<keyword evidence="3 5" id="KW-0546">Nucleotide metabolism</keyword>
<keyword evidence="2 5" id="KW-0378">Hydrolase</keyword>
<comment type="cofactor">
    <cofactor evidence="5">
        <name>Mg(2+)</name>
        <dbReference type="ChEBI" id="CHEBI:18420"/>
    </cofactor>
</comment>
<keyword evidence="5" id="KW-0460">Magnesium</keyword>
<evidence type="ECO:0000256" key="4">
    <source>
        <dbReference type="ARBA" id="ARBA00047686"/>
    </source>
</evidence>
<dbReference type="GO" id="GO:0004170">
    <property type="term" value="F:dUTP diphosphatase activity"/>
    <property type="evidence" value="ECO:0007669"/>
    <property type="project" value="UniProtKB-UniRule"/>
</dbReference>
<name>A0A4P9C4V6_EUBML</name>
<evidence type="ECO:0000256" key="1">
    <source>
        <dbReference type="ARBA" id="ARBA00006581"/>
    </source>
</evidence>
<dbReference type="SUPFAM" id="SSF51283">
    <property type="entry name" value="dUTPase-like"/>
    <property type="match status" value="1"/>
</dbReference>
<dbReference type="Proteomes" id="UP000218387">
    <property type="component" value="Chromosome"/>
</dbReference>
<dbReference type="RefSeq" id="WP_058694698.1">
    <property type="nucleotide sequence ID" value="NZ_CABJDW020000005.1"/>
</dbReference>
<evidence type="ECO:0000256" key="5">
    <source>
        <dbReference type="HAMAP-Rule" id="MF_00116"/>
    </source>
</evidence>
<proteinExistence type="inferred from homology"/>
<evidence type="ECO:0000256" key="2">
    <source>
        <dbReference type="ARBA" id="ARBA00022801"/>
    </source>
</evidence>
<dbReference type="InterPro" id="IPR033704">
    <property type="entry name" value="dUTPase_trimeric"/>
</dbReference>
<protein>
    <recommendedName>
        <fullName evidence="5">Deoxyuridine 5'-triphosphate nucleotidohydrolase</fullName>
        <shortName evidence="5">dUTPase</shortName>
        <ecNumber evidence="5">3.6.1.23</ecNumber>
    </recommendedName>
    <alternativeName>
        <fullName evidence="5">dUTP pyrophosphatase</fullName>
    </alternativeName>
</protein>
<evidence type="ECO:0000313" key="7">
    <source>
        <dbReference type="EMBL" id="QCT70304.1"/>
    </source>
</evidence>
<dbReference type="PANTHER" id="PTHR11241:SF0">
    <property type="entry name" value="DEOXYURIDINE 5'-TRIPHOSPHATE NUCLEOTIDOHYDROLASE"/>
    <property type="match status" value="1"/>
</dbReference>
<dbReference type="Gene3D" id="2.70.40.10">
    <property type="match status" value="1"/>
</dbReference>
<reference evidence="7 8" key="1">
    <citation type="submission" date="2018-05" db="EMBL/GenBank/DDBJ databases">
        <title>Genome comparison of Eubacterium sp.</title>
        <authorList>
            <person name="Feng Y."/>
            <person name="Sanchez-Andrea I."/>
            <person name="Stams A.J.M."/>
            <person name="De Vos W.M."/>
        </authorList>
    </citation>
    <scope>NUCLEOTIDE SEQUENCE [LARGE SCALE GENOMIC DNA]</scope>
    <source>
        <strain evidence="7 8">YI</strain>
    </source>
</reference>
<dbReference type="NCBIfam" id="TIGR00576">
    <property type="entry name" value="dut"/>
    <property type="match status" value="1"/>
</dbReference>
<accession>A0A4P9C4V6</accession>
<dbReference type="InterPro" id="IPR008181">
    <property type="entry name" value="dUTPase"/>
</dbReference>
<dbReference type="GO" id="GO:0046081">
    <property type="term" value="P:dUTP catabolic process"/>
    <property type="evidence" value="ECO:0007669"/>
    <property type="project" value="InterPro"/>
</dbReference>
<comment type="function">
    <text evidence="5">This enzyme is involved in nucleotide metabolism: it produces dUMP, the immediate precursor of thymidine nucleotides and it decreases the intracellular concentration of dUTP so that uracil cannot be incorporated into DNA.</text>
</comment>
<gene>
    <name evidence="5" type="primary">dut</name>
    <name evidence="7" type="ORF">CPZ25_002890</name>
</gene>
<keyword evidence="5" id="KW-0479">Metal-binding</keyword>
<dbReference type="InterPro" id="IPR036157">
    <property type="entry name" value="dUTPase-like_sf"/>
</dbReference>
<evidence type="ECO:0000256" key="3">
    <source>
        <dbReference type="ARBA" id="ARBA00023080"/>
    </source>
</evidence>
<dbReference type="Pfam" id="PF00692">
    <property type="entry name" value="dUTPase"/>
    <property type="match status" value="1"/>
</dbReference>
<dbReference type="EMBL" id="CP029487">
    <property type="protein sequence ID" value="QCT70304.1"/>
    <property type="molecule type" value="Genomic_DNA"/>
</dbReference>
<evidence type="ECO:0000259" key="6">
    <source>
        <dbReference type="Pfam" id="PF00692"/>
    </source>
</evidence>
<dbReference type="KEGG" id="emt:CPZ25_002890"/>
<dbReference type="EC" id="3.6.1.23" evidence="5"/>
<feature type="binding site" evidence="5">
    <location>
        <begin position="66"/>
        <end position="68"/>
    </location>
    <ligand>
        <name>substrate</name>
    </ligand>
</feature>
<comment type="similarity">
    <text evidence="1 5">Belongs to the dUTPase family.</text>
</comment>